<comment type="caution">
    <text evidence="2">The sequence shown here is derived from an EMBL/GenBank/DDBJ whole genome shotgun (WGS) entry which is preliminary data.</text>
</comment>
<proteinExistence type="predicted"/>
<feature type="region of interest" description="Disordered" evidence="1">
    <location>
        <begin position="107"/>
        <end position="133"/>
    </location>
</feature>
<evidence type="ECO:0000313" key="3">
    <source>
        <dbReference type="Proteomes" id="UP000217446"/>
    </source>
</evidence>
<protein>
    <submittedName>
        <fullName evidence="2">Uncharacterized protein</fullName>
    </submittedName>
</protein>
<organism evidence="2 3">
    <name type="scientific">Streptomyces olivochromogenes</name>
    <dbReference type="NCBI Taxonomy" id="1963"/>
    <lineage>
        <taxon>Bacteria</taxon>
        <taxon>Bacillati</taxon>
        <taxon>Actinomycetota</taxon>
        <taxon>Actinomycetes</taxon>
        <taxon>Kitasatosporales</taxon>
        <taxon>Streptomycetaceae</taxon>
        <taxon>Streptomyces</taxon>
    </lineage>
</organism>
<gene>
    <name evidence="2" type="ORF">SO3561_08947</name>
</gene>
<accession>A0A250VT43</accession>
<dbReference type="EMBL" id="BDQI01000035">
    <property type="protein sequence ID" value="GAX57377.1"/>
    <property type="molecule type" value="Genomic_DNA"/>
</dbReference>
<reference evidence="3" key="1">
    <citation type="submission" date="2017-05" db="EMBL/GenBank/DDBJ databases">
        <title>Streptomyces olivochromogenes NBRC 3561 whole genome shotgun sequence.</title>
        <authorList>
            <person name="Dohra H."/>
            <person name="Kodani S."/>
        </authorList>
    </citation>
    <scope>NUCLEOTIDE SEQUENCE [LARGE SCALE GENOMIC DNA]</scope>
    <source>
        <strain evidence="3">NBRC 3561</strain>
    </source>
</reference>
<evidence type="ECO:0000313" key="2">
    <source>
        <dbReference type="EMBL" id="GAX57377.1"/>
    </source>
</evidence>
<keyword evidence="3" id="KW-1185">Reference proteome</keyword>
<sequence length="272" mass="28853">MPSGPAPATVTDRWPAVEQQDLGHWSAGDTWLKHESWGCSWGSQGLHRRDAAKEVLFRLMHPESTIGRRRVRHPSSPLGRRGVPGLDHARPPTHTRLRTARPALRIAGHPGRHHTHDQANHPPKLPQERTVGIPRSRPGLIILKVRAITLALTRPESPPEPARLLGAIGSIRAVGDARCLLWVTQRAVRPQSSAWSVSAGSRPTPSDGVLASTADSAVRRGCPDGDCADADRACLRGGVGSSWQEEPTSGDVPGVIPCAGLPGASSAAAAAG</sequence>
<dbReference type="AlphaFoldDB" id="A0A250VT43"/>
<feature type="region of interest" description="Disordered" evidence="1">
    <location>
        <begin position="68"/>
        <end position="93"/>
    </location>
</feature>
<dbReference type="Proteomes" id="UP000217446">
    <property type="component" value="Unassembled WGS sequence"/>
</dbReference>
<name>A0A250VT43_STROL</name>
<evidence type="ECO:0000256" key="1">
    <source>
        <dbReference type="SAM" id="MobiDB-lite"/>
    </source>
</evidence>